<name>A0A6J4J4G8_9BACT</name>
<gene>
    <name evidence="1" type="ORF">AVDCRST_MAG63-2898</name>
</gene>
<protein>
    <recommendedName>
        <fullName evidence="2">Thioredoxin domain-containing protein</fullName>
    </recommendedName>
</protein>
<dbReference type="Gene3D" id="3.40.30.10">
    <property type="entry name" value="Glutaredoxin"/>
    <property type="match status" value="1"/>
</dbReference>
<evidence type="ECO:0008006" key="2">
    <source>
        <dbReference type="Google" id="ProtNLM"/>
    </source>
</evidence>
<dbReference type="EMBL" id="CADCTO010000379">
    <property type="protein sequence ID" value="CAA9270415.1"/>
    <property type="molecule type" value="Genomic_DNA"/>
</dbReference>
<dbReference type="SUPFAM" id="SSF52833">
    <property type="entry name" value="Thioredoxin-like"/>
    <property type="match status" value="1"/>
</dbReference>
<evidence type="ECO:0000313" key="1">
    <source>
        <dbReference type="EMBL" id="CAA9270415.1"/>
    </source>
</evidence>
<dbReference type="AlphaFoldDB" id="A0A6J4J4G8"/>
<accession>A0A6J4J4G8</accession>
<reference evidence="1" key="1">
    <citation type="submission" date="2020-02" db="EMBL/GenBank/DDBJ databases">
        <authorList>
            <person name="Meier V. D."/>
        </authorList>
    </citation>
    <scope>NUCLEOTIDE SEQUENCE</scope>
    <source>
        <strain evidence="1">AVDCRST_MAG63</strain>
    </source>
</reference>
<sequence length="56" mass="6159">MQRSRLRGGVLAVAGMLWIAGAAHAAEIRWSKSLTPALAEAKKSGRLVMVDFYTEW</sequence>
<dbReference type="InterPro" id="IPR036249">
    <property type="entry name" value="Thioredoxin-like_sf"/>
</dbReference>
<organism evidence="1">
    <name type="scientific">uncultured Armatimonadetes bacterium</name>
    <dbReference type="NCBI Taxonomy" id="157466"/>
    <lineage>
        <taxon>Bacteria</taxon>
        <taxon>Bacillati</taxon>
        <taxon>Armatimonadota</taxon>
        <taxon>environmental samples</taxon>
    </lineage>
</organism>
<proteinExistence type="predicted"/>